<organism evidence="3">
    <name type="scientific">marine sediment metagenome</name>
    <dbReference type="NCBI Taxonomy" id="412755"/>
    <lineage>
        <taxon>unclassified sequences</taxon>
        <taxon>metagenomes</taxon>
        <taxon>ecological metagenomes</taxon>
    </lineage>
</organism>
<reference evidence="3" key="1">
    <citation type="journal article" date="2014" name="Front. Microbiol.">
        <title>High frequency of phylogenetically diverse reductive dehalogenase-homologous genes in deep subseafloor sedimentary metagenomes.</title>
        <authorList>
            <person name="Kawai M."/>
            <person name="Futagami T."/>
            <person name="Toyoda A."/>
            <person name="Takaki Y."/>
            <person name="Nishi S."/>
            <person name="Hori S."/>
            <person name="Arai W."/>
            <person name="Tsubouchi T."/>
            <person name="Morono Y."/>
            <person name="Uchiyama I."/>
            <person name="Ito T."/>
            <person name="Fujiyama A."/>
            <person name="Inagaki F."/>
            <person name="Takami H."/>
        </authorList>
    </citation>
    <scope>NUCLEOTIDE SEQUENCE</scope>
    <source>
        <strain evidence="3">Expedition CK06-06</strain>
    </source>
</reference>
<dbReference type="GO" id="GO:0009294">
    <property type="term" value="P:DNA-mediated transformation"/>
    <property type="evidence" value="ECO:0007669"/>
    <property type="project" value="InterPro"/>
</dbReference>
<feature type="domain" description="Smf/DprA SLOG" evidence="2">
    <location>
        <begin position="63"/>
        <end position="150"/>
    </location>
</feature>
<feature type="non-terminal residue" evidence="3">
    <location>
        <position position="151"/>
    </location>
</feature>
<proteinExistence type="inferred from homology"/>
<comment type="similarity">
    <text evidence="1">Belongs to the DprA/Smf family.</text>
</comment>
<dbReference type="InterPro" id="IPR003488">
    <property type="entry name" value="DprA"/>
</dbReference>
<dbReference type="SUPFAM" id="SSF47781">
    <property type="entry name" value="RuvA domain 2-like"/>
    <property type="match status" value="1"/>
</dbReference>
<evidence type="ECO:0000313" key="3">
    <source>
        <dbReference type="EMBL" id="GAF82648.1"/>
    </source>
</evidence>
<dbReference type="AlphaFoldDB" id="X0SNI5"/>
<dbReference type="PANTHER" id="PTHR43022:SF1">
    <property type="entry name" value="PROTEIN SMF"/>
    <property type="match status" value="1"/>
</dbReference>
<accession>X0SNI5</accession>
<dbReference type="InterPro" id="IPR057666">
    <property type="entry name" value="DrpA_SLOG"/>
</dbReference>
<protein>
    <recommendedName>
        <fullName evidence="2">Smf/DprA SLOG domain-containing protein</fullName>
    </recommendedName>
</protein>
<dbReference type="PANTHER" id="PTHR43022">
    <property type="entry name" value="PROTEIN SMF"/>
    <property type="match status" value="1"/>
</dbReference>
<sequence>MGAIIFRRLIEAFGDAEAVVAASQGQLKAVQGVGVKTAAAIAAVTDEQIDAELDEARSCGVEILCAEDEAYPAALKTIYDYPPVLYVRGRLEPTDAVAMAIVGARRCTYYGMEQAERFGQLLGRAGFTIVSGGARGIDTAAHRGALSCEGR</sequence>
<evidence type="ECO:0000259" key="2">
    <source>
        <dbReference type="Pfam" id="PF02481"/>
    </source>
</evidence>
<dbReference type="SUPFAM" id="SSF102405">
    <property type="entry name" value="MCP/YpsA-like"/>
    <property type="match status" value="1"/>
</dbReference>
<comment type="caution">
    <text evidence="3">The sequence shown here is derived from an EMBL/GenBank/DDBJ whole genome shotgun (WGS) entry which is preliminary data.</text>
</comment>
<dbReference type="EMBL" id="BARS01002197">
    <property type="protein sequence ID" value="GAF82648.1"/>
    <property type="molecule type" value="Genomic_DNA"/>
</dbReference>
<dbReference type="Pfam" id="PF02481">
    <property type="entry name" value="DNA_processg_A"/>
    <property type="match status" value="1"/>
</dbReference>
<dbReference type="InterPro" id="IPR010994">
    <property type="entry name" value="RuvA_2-like"/>
</dbReference>
<dbReference type="Gene3D" id="3.40.50.450">
    <property type="match status" value="1"/>
</dbReference>
<evidence type="ECO:0000256" key="1">
    <source>
        <dbReference type="ARBA" id="ARBA00006525"/>
    </source>
</evidence>
<gene>
    <name evidence="3" type="ORF">S01H1_04128</name>
</gene>
<name>X0SNI5_9ZZZZ</name>